<evidence type="ECO:0000313" key="3">
    <source>
        <dbReference type="EMBL" id="SDT21246.1"/>
    </source>
</evidence>
<evidence type="ECO:0008006" key="5">
    <source>
        <dbReference type="Google" id="ProtNLM"/>
    </source>
</evidence>
<dbReference type="RefSeq" id="WP_090351348.1">
    <property type="nucleotide sequence ID" value="NZ_LT629751.1"/>
</dbReference>
<name>A0A1H1YJM2_9PSED</name>
<dbReference type="OrthoDB" id="332175at2"/>
<keyword evidence="1" id="KW-0472">Membrane</keyword>
<dbReference type="AlphaFoldDB" id="A0A1H1YJM2"/>
<reference evidence="4" key="1">
    <citation type="submission" date="2016-10" db="EMBL/GenBank/DDBJ databases">
        <authorList>
            <person name="Varghese N."/>
            <person name="Submissions S."/>
        </authorList>
    </citation>
    <scope>NUCLEOTIDE SEQUENCE [LARGE SCALE GENOMIC DNA]</scope>
    <source>
        <strain evidence="4">KCTC 32247</strain>
    </source>
</reference>
<keyword evidence="4" id="KW-1185">Reference proteome</keyword>
<dbReference type="STRING" id="1392877.SAMN05216221_3810"/>
<keyword evidence="1" id="KW-0812">Transmembrane</keyword>
<evidence type="ECO:0000313" key="4">
    <source>
        <dbReference type="Proteomes" id="UP000243359"/>
    </source>
</evidence>
<sequence>MNLFRSTALGLILTTGLASLPLSASASQDNVSGDPAYTLEAPPAYAMVGDLVIARPLLIAGTAIGAVLFVVSLPFSALGGNVEEAAQALVVEPGREAFVRCLGCTSSWAESEQYQQ</sequence>
<accession>A0A1H1YJM2</accession>
<dbReference type="EMBL" id="LT629751">
    <property type="protein sequence ID" value="SDT21246.1"/>
    <property type="molecule type" value="Genomic_DNA"/>
</dbReference>
<feature type="chain" id="PRO_5009266636" description="Multidrug transporter" evidence="2">
    <location>
        <begin position="27"/>
        <end position="116"/>
    </location>
</feature>
<gene>
    <name evidence="3" type="ORF">SAMN05216221_3810</name>
</gene>
<evidence type="ECO:0000256" key="1">
    <source>
        <dbReference type="SAM" id="Phobius"/>
    </source>
</evidence>
<feature type="transmembrane region" description="Helical" evidence="1">
    <location>
        <begin position="52"/>
        <end position="71"/>
    </location>
</feature>
<keyword evidence="2" id="KW-0732">Signal</keyword>
<dbReference type="Proteomes" id="UP000243359">
    <property type="component" value="Chromosome I"/>
</dbReference>
<evidence type="ECO:0000256" key="2">
    <source>
        <dbReference type="SAM" id="SignalP"/>
    </source>
</evidence>
<organism evidence="3 4">
    <name type="scientific">Pseudomonas oryzae</name>
    <dbReference type="NCBI Taxonomy" id="1392877"/>
    <lineage>
        <taxon>Bacteria</taxon>
        <taxon>Pseudomonadati</taxon>
        <taxon>Pseudomonadota</taxon>
        <taxon>Gammaproteobacteria</taxon>
        <taxon>Pseudomonadales</taxon>
        <taxon>Pseudomonadaceae</taxon>
        <taxon>Pseudomonas</taxon>
    </lineage>
</organism>
<keyword evidence="1" id="KW-1133">Transmembrane helix</keyword>
<feature type="signal peptide" evidence="2">
    <location>
        <begin position="1"/>
        <end position="26"/>
    </location>
</feature>
<protein>
    <recommendedName>
        <fullName evidence="5">Multidrug transporter</fullName>
    </recommendedName>
</protein>
<proteinExistence type="predicted"/>